<evidence type="ECO:0000313" key="3">
    <source>
        <dbReference type="EMBL" id="KPD02785.1"/>
    </source>
</evidence>
<dbReference type="Pfam" id="PF06932">
    <property type="entry name" value="DUF1283"/>
    <property type="match status" value="1"/>
</dbReference>
<dbReference type="NCBIfam" id="NF010180">
    <property type="entry name" value="PRK13659.1"/>
    <property type="match status" value="1"/>
</dbReference>
<dbReference type="GeneID" id="79717244"/>
<feature type="chain" id="PRO_5008992377" description="UPF0482 protein M992_1942" evidence="2">
    <location>
        <begin position="30"/>
        <end position="120"/>
    </location>
</feature>
<proteinExistence type="inferred from homology"/>
<dbReference type="PROSITE" id="PS51257">
    <property type="entry name" value="PROKAR_LIPOPROTEIN"/>
    <property type="match status" value="1"/>
</dbReference>
<sequence precursor="true">MKLSTPLFKCLLPAIALCVPLFWATTSVAASCTSGSTCVTVGNGVEDPLTKEQARQEKQHWDETKSLRSKITSRTEKEFNKLEQAIDNEDTCRKSLNRNAYWEPNTQRCLDTNTGYPIKP</sequence>
<organism evidence="3 4">
    <name type="scientific">Moellerella wisconsensis ATCC 35017</name>
    <dbReference type="NCBI Taxonomy" id="1354267"/>
    <lineage>
        <taxon>Bacteria</taxon>
        <taxon>Pseudomonadati</taxon>
        <taxon>Pseudomonadota</taxon>
        <taxon>Gammaproteobacteria</taxon>
        <taxon>Enterobacterales</taxon>
        <taxon>Morganellaceae</taxon>
        <taxon>Moellerella</taxon>
    </lineage>
</organism>
<gene>
    <name evidence="3" type="ORF">M992_1942</name>
</gene>
<dbReference type="InterPro" id="IPR009700">
    <property type="entry name" value="DUF1283"/>
</dbReference>
<comment type="similarity">
    <text evidence="2">Belongs to the UPF0482 family.</text>
</comment>
<dbReference type="OrthoDB" id="6455281at2"/>
<keyword evidence="4" id="KW-1185">Reference proteome</keyword>
<dbReference type="HAMAP" id="MF_01581">
    <property type="entry name" value="UPF0482"/>
    <property type="match status" value="1"/>
</dbReference>
<name>A0A0N0Z9R6_9GAMM</name>
<feature type="signal peptide" evidence="2">
    <location>
        <begin position="1"/>
        <end position="29"/>
    </location>
</feature>
<comment type="caution">
    <text evidence="3">The sequence shown here is derived from an EMBL/GenBank/DDBJ whole genome shotgun (WGS) entry which is preliminary data.</text>
</comment>
<keyword evidence="1 2" id="KW-0732">Signal</keyword>
<reference evidence="3 4" key="1">
    <citation type="submission" date="2015-07" db="EMBL/GenBank/DDBJ databases">
        <title>ATOL: Assembling a taxonomically balanced genome-scale reconstruction of the evolutionary history of the Enterobacteriaceae.</title>
        <authorList>
            <person name="Plunkett G.III."/>
            <person name="Neeno-Eckwall E.C."/>
            <person name="Glasner J.D."/>
            <person name="Perna N.T."/>
        </authorList>
    </citation>
    <scope>NUCLEOTIDE SEQUENCE [LARGE SCALE GENOMIC DNA]</scope>
    <source>
        <strain evidence="3 4">ATCC 35017</strain>
    </source>
</reference>
<protein>
    <recommendedName>
        <fullName evidence="2">UPF0482 protein M992_1942</fullName>
    </recommendedName>
</protein>
<dbReference type="AlphaFoldDB" id="A0A0N0Z9R6"/>
<dbReference type="Proteomes" id="UP000053226">
    <property type="component" value="Unassembled WGS sequence"/>
</dbReference>
<accession>A0A0N0Z9R6</accession>
<evidence type="ECO:0000256" key="1">
    <source>
        <dbReference type="ARBA" id="ARBA00022729"/>
    </source>
</evidence>
<dbReference type="EMBL" id="LGAA01000018">
    <property type="protein sequence ID" value="KPD02785.1"/>
    <property type="molecule type" value="Genomic_DNA"/>
</dbReference>
<dbReference type="RefSeq" id="WP_047256129.1">
    <property type="nucleotide sequence ID" value="NZ_CAWMUS010000018.1"/>
</dbReference>
<evidence type="ECO:0000256" key="2">
    <source>
        <dbReference type="HAMAP-Rule" id="MF_01581"/>
    </source>
</evidence>
<evidence type="ECO:0000313" key="4">
    <source>
        <dbReference type="Proteomes" id="UP000053226"/>
    </source>
</evidence>